<accession>A0A1B7NZA5</accession>
<keyword evidence="2" id="KW-1185">Reference proteome</keyword>
<name>A0A1B7NZA5_9EURO</name>
<sequence length="133" mass="15445">MAHQAHNLPWQTLTSNFKYVPENPHYLWKTVSYWGKRAHSPPAYNWYQTKQLTYFANAFEHTIEAFSSSERAKYPTVEEDNESGTHALDNESEYISAATARKIEATLQRFRHARMAELIQLGPWQNLPLSSNS</sequence>
<dbReference type="Proteomes" id="UP000091918">
    <property type="component" value="Unassembled WGS sequence"/>
</dbReference>
<dbReference type="EMBL" id="LGUA01000360">
    <property type="protein sequence ID" value="OAX82083.1"/>
    <property type="molecule type" value="Genomic_DNA"/>
</dbReference>
<dbReference type="OrthoDB" id="3204049at2759"/>
<reference evidence="1 2" key="1">
    <citation type="submission" date="2015-07" db="EMBL/GenBank/DDBJ databases">
        <title>Emmonsia species relationships and genome sequence.</title>
        <authorList>
            <person name="Cuomo C.A."/>
            <person name="Schwartz I.S."/>
            <person name="Kenyon C."/>
            <person name="de Hoog G.S."/>
            <person name="Govender N.P."/>
            <person name="Botha A."/>
            <person name="Moreno L."/>
            <person name="de Vries M."/>
            <person name="Munoz J.F."/>
            <person name="Stielow J.B."/>
        </authorList>
    </citation>
    <scope>NUCLEOTIDE SEQUENCE [LARGE SCALE GENOMIC DNA]</scope>
    <source>
        <strain evidence="1 2">CBS 136260</strain>
    </source>
</reference>
<evidence type="ECO:0000313" key="1">
    <source>
        <dbReference type="EMBL" id="OAX82083.1"/>
    </source>
</evidence>
<organism evidence="1 2">
    <name type="scientific">Emergomyces africanus</name>
    <dbReference type="NCBI Taxonomy" id="1955775"/>
    <lineage>
        <taxon>Eukaryota</taxon>
        <taxon>Fungi</taxon>
        <taxon>Dikarya</taxon>
        <taxon>Ascomycota</taxon>
        <taxon>Pezizomycotina</taxon>
        <taxon>Eurotiomycetes</taxon>
        <taxon>Eurotiomycetidae</taxon>
        <taxon>Onygenales</taxon>
        <taxon>Ajellomycetaceae</taxon>
        <taxon>Emergomyces</taxon>
    </lineage>
</organism>
<evidence type="ECO:0000313" key="2">
    <source>
        <dbReference type="Proteomes" id="UP000091918"/>
    </source>
</evidence>
<comment type="caution">
    <text evidence="1">The sequence shown here is derived from an EMBL/GenBank/DDBJ whole genome shotgun (WGS) entry which is preliminary data.</text>
</comment>
<gene>
    <name evidence="1" type="ORF">ACJ72_03569</name>
</gene>
<protein>
    <submittedName>
        <fullName evidence="1">Uncharacterized protein</fullName>
    </submittedName>
</protein>
<proteinExistence type="predicted"/>
<dbReference type="AlphaFoldDB" id="A0A1B7NZA5"/>